<comment type="caution">
    <text evidence="2">The sequence shown here is derived from an EMBL/GenBank/DDBJ whole genome shotgun (WGS) entry which is preliminary data.</text>
</comment>
<proteinExistence type="predicted"/>
<dbReference type="AlphaFoldDB" id="A0AA41TYB6"/>
<dbReference type="EMBL" id="JAKFHA010000001">
    <property type="protein sequence ID" value="MCF2525990.1"/>
    <property type="molecule type" value="Genomic_DNA"/>
</dbReference>
<sequence>MGGWVGVRVAAGEVVVALGALTRAEVPALCALADERLAGLPDARLVCEVPPGRPADLALIDALARLRLTAKRRGRVYQVRDAPAELGELLGLVGLAAAVPLDAAEPADGPPAPPADPPPPAAGPHPVSGLLL</sequence>
<feature type="compositionally biased region" description="Pro residues" evidence="1">
    <location>
        <begin position="108"/>
        <end position="123"/>
    </location>
</feature>
<protein>
    <submittedName>
        <fullName evidence="2">STAS domain-containing protein</fullName>
    </submittedName>
</protein>
<keyword evidence="3" id="KW-1185">Reference proteome</keyword>
<reference evidence="2" key="1">
    <citation type="submission" date="2022-01" db="EMBL/GenBank/DDBJ databases">
        <title>Genome-Based Taxonomic Classification of the Phylum Actinobacteria.</title>
        <authorList>
            <person name="Gao Y."/>
        </authorList>
    </citation>
    <scope>NUCLEOTIDE SEQUENCE</scope>
    <source>
        <strain evidence="2">KLBMP 8922</strain>
    </source>
</reference>
<dbReference type="Proteomes" id="UP001165378">
    <property type="component" value="Unassembled WGS sequence"/>
</dbReference>
<organism evidence="2 3">
    <name type="scientific">Yinghuangia soli</name>
    <dbReference type="NCBI Taxonomy" id="2908204"/>
    <lineage>
        <taxon>Bacteria</taxon>
        <taxon>Bacillati</taxon>
        <taxon>Actinomycetota</taxon>
        <taxon>Actinomycetes</taxon>
        <taxon>Kitasatosporales</taxon>
        <taxon>Streptomycetaceae</taxon>
        <taxon>Yinghuangia</taxon>
    </lineage>
</organism>
<evidence type="ECO:0000256" key="1">
    <source>
        <dbReference type="SAM" id="MobiDB-lite"/>
    </source>
</evidence>
<name>A0AA41TYB6_9ACTN</name>
<dbReference type="RefSeq" id="WP_235050055.1">
    <property type="nucleotide sequence ID" value="NZ_JAKFHA010000001.1"/>
</dbReference>
<feature type="region of interest" description="Disordered" evidence="1">
    <location>
        <begin position="103"/>
        <end position="132"/>
    </location>
</feature>
<gene>
    <name evidence="2" type="ORF">LZ495_01955</name>
</gene>
<accession>A0AA41TYB6</accession>
<evidence type="ECO:0000313" key="3">
    <source>
        <dbReference type="Proteomes" id="UP001165378"/>
    </source>
</evidence>
<evidence type="ECO:0000313" key="2">
    <source>
        <dbReference type="EMBL" id="MCF2525990.1"/>
    </source>
</evidence>